<gene>
    <name evidence="5" type="ORF">FWK35_00025964</name>
</gene>
<dbReference type="InterPro" id="IPR011333">
    <property type="entry name" value="SKP1/BTB/POZ_sf"/>
</dbReference>
<keyword evidence="2" id="KW-0677">Repeat</keyword>
<dbReference type="Gene3D" id="3.30.710.10">
    <property type="entry name" value="Potassium Channel Kv1.1, Chain A"/>
    <property type="match status" value="2"/>
</dbReference>
<feature type="non-terminal residue" evidence="5">
    <location>
        <position position="772"/>
    </location>
</feature>
<dbReference type="SUPFAM" id="SSF54695">
    <property type="entry name" value="POZ domain"/>
    <property type="match status" value="2"/>
</dbReference>
<evidence type="ECO:0000259" key="4">
    <source>
        <dbReference type="PROSITE" id="PS50097"/>
    </source>
</evidence>
<dbReference type="SMART" id="SM00875">
    <property type="entry name" value="BACK"/>
    <property type="match status" value="2"/>
</dbReference>
<name>A0A6G0Y7E7_APHCR</name>
<dbReference type="GO" id="GO:0003779">
    <property type="term" value="F:actin binding"/>
    <property type="evidence" value="ECO:0007669"/>
    <property type="project" value="UniProtKB-KW"/>
</dbReference>
<keyword evidence="1" id="KW-0880">Kelch repeat</keyword>
<proteinExistence type="predicted"/>
<keyword evidence="3" id="KW-0009">Actin-binding</keyword>
<protein>
    <recommendedName>
        <fullName evidence="4">BTB domain-containing protein</fullName>
    </recommendedName>
</protein>
<sequence length="772" mass="88521">MSVEEMDSVQKLVLKSNYCKSKNYKNGSHKDSVFEVLQSSRNKNDSFCDIKLQTDDGTIIYGHKNILASATPYFKTMFSSAGKSNTYLVNIRKLDSIILLLLIDYIYTGEIMITQENVQFVLVAADLLKLDYIKQACVEFLQKQLDPSNCLGIKLFADLHKYTELLSNSEAFIKTQFLEMVKYDEFLFLSSEEMIKLISCNDIDVPFEEKLYECVIKWVKHKLNRRKHLLPNLMKHVRLPLISKEYLLENVVNEPLLKNDPKCNDYIFEALHFNVIKSVNLSSIPETIWSKPRQLQKIVLVSSRSKTTWYDPAINQFQIASKTKNFNEDSILCSVKDQFVFNMCDESRSVVMSDISLQSPCWVRKPDLLVRRPSFRVCVLNDYIYAIGGTEYYSDSHNGFLNTVEAFSLDTQKWKIVSEKFSSSERRQFGIGIGGLDRTTYLNSVECYDPSLDKWYPVAEMSMTRCNFGVGVLNGIMYAIGGINKYGTHKSVEAYSSRDGVWTSITDMHLCRKNPGVVALYGLLYVIGGNTTSNSIEIYNPETNSWSMKNVSMRDPIRGAVVKSVEEMESVQKVLLKSNKYKSKNYKNSSHKDRMFEILQSSRDKNDSFCDIKLQTDDGTIIYGHKNILASATPYFKAMFSSFGEINKDLLNITKLDSTILKLLIDYIYTGEIMITQENVQFVLVAADLLQLDYVKQACFEFLQKQLDPSNCLGIKVFADLHNCIELLSICEAFIKKQFLEMVKYDEFLYLSSEEVIKLISCNAIDVPFEEK</sequence>
<dbReference type="InterPro" id="IPR015915">
    <property type="entry name" value="Kelch-typ_b-propeller"/>
</dbReference>
<dbReference type="Pfam" id="PF01344">
    <property type="entry name" value="Kelch_1"/>
    <property type="match status" value="4"/>
</dbReference>
<feature type="domain" description="BTB" evidence="4">
    <location>
        <begin position="48"/>
        <end position="115"/>
    </location>
</feature>
<evidence type="ECO:0000256" key="2">
    <source>
        <dbReference type="ARBA" id="ARBA00022737"/>
    </source>
</evidence>
<dbReference type="InterPro" id="IPR000210">
    <property type="entry name" value="BTB/POZ_dom"/>
</dbReference>
<dbReference type="PROSITE" id="PS50097">
    <property type="entry name" value="BTB"/>
    <property type="match status" value="2"/>
</dbReference>
<dbReference type="SUPFAM" id="SSF50965">
    <property type="entry name" value="Galactose oxidase, central domain"/>
    <property type="match status" value="1"/>
</dbReference>
<dbReference type="AlphaFoldDB" id="A0A6G0Y7E7"/>
<dbReference type="Gene3D" id="2.120.10.80">
    <property type="entry name" value="Kelch-type beta propeller"/>
    <property type="match status" value="1"/>
</dbReference>
<reference evidence="5 6" key="1">
    <citation type="submission" date="2019-08" db="EMBL/GenBank/DDBJ databases">
        <title>Whole genome of Aphis craccivora.</title>
        <authorList>
            <person name="Voronova N.V."/>
            <person name="Shulinski R.S."/>
            <person name="Bandarenka Y.V."/>
            <person name="Zhorov D.G."/>
            <person name="Warner D."/>
        </authorList>
    </citation>
    <scope>NUCLEOTIDE SEQUENCE [LARGE SCALE GENOMIC DNA]</scope>
    <source>
        <strain evidence="5">180601</strain>
        <tissue evidence="5">Whole Body</tissue>
    </source>
</reference>
<accession>A0A6G0Y7E7</accession>
<dbReference type="Pfam" id="PF07707">
    <property type="entry name" value="BACK"/>
    <property type="match status" value="2"/>
</dbReference>
<dbReference type="Pfam" id="PF00651">
    <property type="entry name" value="BTB"/>
    <property type="match status" value="2"/>
</dbReference>
<dbReference type="Gene3D" id="1.25.40.420">
    <property type="match status" value="2"/>
</dbReference>
<dbReference type="PANTHER" id="PTHR24412">
    <property type="entry name" value="KELCH PROTEIN"/>
    <property type="match status" value="1"/>
</dbReference>
<keyword evidence="6" id="KW-1185">Reference proteome</keyword>
<dbReference type="Proteomes" id="UP000478052">
    <property type="component" value="Unassembled WGS sequence"/>
</dbReference>
<dbReference type="InterPro" id="IPR006652">
    <property type="entry name" value="Kelch_1"/>
</dbReference>
<feature type="domain" description="BTB" evidence="4">
    <location>
        <begin position="610"/>
        <end position="677"/>
    </location>
</feature>
<evidence type="ECO:0000313" key="6">
    <source>
        <dbReference type="Proteomes" id="UP000478052"/>
    </source>
</evidence>
<evidence type="ECO:0000256" key="3">
    <source>
        <dbReference type="ARBA" id="ARBA00023203"/>
    </source>
</evidence>
<dbReference type="SMART" id="SM00225">
    <property type="entry name" value="BTB"/>
    <property type="match status" value="2"/>
</dbReference>
<organism evidence="5 6">
    <name type="scientific">Aphis craccivora</name>
    <name type="common">Cowpea aphid</name>
    <dbReference type="NCBI Taxonomy" id="307492"/>
    <lineage>
        <taxon>Eukaryota</taxon>
        <taxon>Metazoa</taxon>
        <taxon>Ecdysozoa</taxon>
        <taxon>Arthropoda</taxon>
        <taxon>Hexapoda</taxon>
        <taxon>Insecta</taxon>
        <taxon>Pterygota</taxon>
        <taxon>Neoptera</taxon>
        <taxon>Paraneoptera</taxon>
        <taxon>Hemiptera</taxon>
        <taxon>Sternorrhyncha</taxon>
        <taxon>Aphidomorpha</taxon>
        <taxon>Aphidoidea</taxon>
        <taxon>Aphididae</taxon>
        <taxon>Aphidini</taxon>
        <taxon>Aphis</taxon>
        <taxon>Aphis</taxon>
    </lineage>
</organism>
<dbReference type="EMBL" id="VUJU01005649">
    <property type="protein sequence ID" value="KAF0750664.1"/>
    <property type="molecule type" value="Genomic_DNA"/>
</dbReference>
<dbReference type="FunFam" id="1.25.40.420:FF:000001">
    <property type="entry name" value="Kelch-like family member 12"/>
    <property type="match status" value="1"/>
</dbReference>
<comment type="caution">
    <text evidence="5">The sequence shown here is derived from an EMBL/GenBank/DDBJ whole genome shotgun (WGS) entry which is preliminary data.</text>
</comment>
<dbReference type="OrthoDB" id="45365at2759"/>
<evidence type="ECO:0000256" key="1">
    <source>
        <dbReference type="ARBA" id="ARBA00022441"/>
    </source>
</evidence>
<dbReference type="InterPro" id="IPR011043">
    <property type="entry name" value="Gal_Oxase/kelch_b-propeller"/>
</dbReference>
<evidence type="ECO:0000313" key="5">
    <source>
        <dbReference type="EMBL" id="KAF0750664.1"/>
    </source>
</evidence>
<dbReference type="PANTHER" id="PTHR24412:SF466">
    <property type="entry name" value="RING CANAL KELCH PROTEIN"/>
    <property type="match status" value="1"/>
</dbReference>
<dbReference type="InterPro" id="IPR011705">
    <property type="entry name" value="BACK"/>
</dbReference>
<dbReference type="SMART" id="SM00612">
    <property type="entry name" value="Kelch"/>
    <property type="match status" value="3"/>
</dbReference>